<dbReference type="RefSeq" id="WP_078933690.1">
    <property type="nucleotide sequence ID" value="NZ_FUWG01000013.1"/>
</dbReference>
<dbReference type="Proteomes" id="UP000190423">
    <property type="component" value="Unassembled WGS sequence"/>
</dbReference>
<sequence length="82" mass="9091">MLNKGYNYINSIEGGVSFPPPQVIDEIASFLHIEPEILFSKNACPKNINSSFKKKYSASLAATLISRVSAEIEKVCRDSLEK</sequence>
<name>A0A1T4M070_TREPO</name>
<dbReference type="InterPro" id="IPR001387">
    <property type="entry name" value="Cro/C1-type_HTH"/>
</dbReference>
<gene>
    <name evidence="2" type="ORF">SAMN02745149_01793</name>
</gene>
<dbReference type="EMBL" id="FUWG01000013">
    <property type="protein sequence ID" value="SJZ60302.1"/>
    <property type="molecule type" value="Genomic_DNA"/>
</dbReference>
<dbReference type="PROSITE" id="PS50943">
    <property type="entry name" value="HTH_CROC1"/>
    <property type="match status" value="1"/>
</dbReference>
<dbReference type="AlphaFoldDB" id="A0A1T4M070"/>
<dbReference type="GeneID" id="78317074"/>
<evidence type="ECO:0000313" key="2">
    <source>
        <dbReference type="EMBL" id="SJZ60302.1"/>
    </source>
</evidence>
<protein>
    <recommendedName>
        <fullName evidence="1">HTH cro/C1-type domain-containing protein</fullName>
    </recommendedName>
</protein>
<evidence type="ECO:0000259" key="1">
    <source>
        <dbReference type="PROSITE" id="PS50943"/>
    </source>
</evidence>
<evidence type="ECO:0000313" key="3">
    <source>
        <dbReference type="Proteomes" id="UP000190423"/>
    </source>
</evidence>
<feature type="domain" description="HTH cro/C1-type" evidence="1">
    <location>
        <begin position="1"/>
        <end position="38"/>
    </location>
</feature>
<dbReference type="STRING" id="261392.SAMN02745149_01793"/>
<dbReference type="OrthoDB" id="362920at2"/>
<reference evidence="2 3" key="1">
    <citation type="submission" date="2017-02" db="EMBL/GenBank/DDBJ databases">
        <authorList>
            <person name="Peterson S.W."/>
        </authorList>
    </citation>
    <scope>NUCLEOTIDE SEQUENCE [LARGE SCALE GENOMIC DNA]</scope>
    <source>
        <strain evidence="2 3">ATCC BAA-908</strain>
    </source>
</reference>
<organism evidence="2 3">
    <name type="scientific">Treponema porcinum</name>
    <dbReference type="NCBI Taxonomy" id="261392"/>
    <lineage>
        <taxon>Bacteria</taxon>
        <taxon>Pseudomonadati</taxon>
        <taxon>Spirochaetota</taxon>
        <taxon>Spirochaetia</taxon>
        <taxon>Spirochaetales</taxon>
        <taxon>Treponemataceae</taxon>
        <taxon>Treponema</taxon>
    </lineage>
</organism>
<keyword evidence="3" id="KW-1185">Reference proteome</keyword>
<proteinExistence type="predicted"/>
<accession>A0A1T4M070</accession>